<evidence type="ECO:0000256" key="12">
    <source>
        <dbReference type="ARBA" id="ARBA00072252"/>
    </source>
</evidence>
<dbReference type="Gene3D" id="3.40.50.300">
    <property type="entry name" value="P-loop containing nucleotide triphosphate hydrolases"/>
    <property type="match status" value="1"/>
</dbReference>
<sequence length="849" mass="90217">MTTTNLLRNAPNTTLAPGALLKLDRPGLQYEILHGRFEIYALIGDRRLYLMELTPGQLLLSAPAAHGALIALAPEGGTLGTATLACERDAVAAWSAQLFAAAGVAPVALAEGSADATLAAGHAVLLQTLAARLTTRDGEETARRAKRDAQLEDDLAAALEGHERVLEPAAPATGEDDVRYVYRMIGGGTDSHTAPYQAGDFASFAASRHLPLRWVSLQGRWWRSDFGPLVAQHGNRCVALLPDWRGRYRMHCRGETPRVVDAKLASAIGTGAHAVTLPLPARALRAHDLLLIGLALCRVDLLTLAGAAIIASLLGLVVPVATGAIIDTFVPSQMRGPLLMLGVMLGVGQVCSMLLRLSADVARVRIDGRLAVRLQGGVIDRVLHLPAAVLRRYSSTDLALRALSVDSVRQTLTGVALNSALSGISGLSSIALLFHYSVAGAGLSLLLFVGLVALSVGSGIRQLHNLKNSAQMNASVAGFTQQLMENMATLRVFGAERRAFVQWSRKVTQLRKMSLTAQRSNILLSTLLGGYDLLAMALMLLVLGKQSAALSAGAFLAFAAAYQGFLGASMSFGYAMRQLVQLLPMLDRIKPLLENPPETAGGMQAPGELSGAIEVSNVSFAYPDGPPILNNISLRIEPGQFVALVGPSGCGKSTLINLMLGIDQPSQGSIFYDGHNLNELDLAAVRRQIGVCRQNGKLFSGSLYENILGANVGTPDDVWHAAGLAGIDAELRTLPMQLHTVVTEGSAAFSGGQIQRFLLARALVGKPRMVILDEATSALDNVTQEHIVRNVERLGVTRIAVAHRLSTVRHADLILFIRDGQVAEAGTYEALLAQDGLFAQFARHQQAEL</sequence>
<organism evidence="16 17">
    <name type="scientific">Duganella guangzhouensis</name>
    <dbReference type="NCBI Taxonomy" id="2666084"/>
    <lineage>
        <taxon>Bacteria</taxon>
        <taxon>Pseudomonadati</taxon>
        <taxon>Pseudomonadota</taxon>
        <taxon>Betaproteobacteria</taxon>
        <taxon>Burkholderiales</taxon>
        <taxon>Oxalobacteraceae</taxon>
        <taxon>Telluria group</taxon>
        <taxon>Duganella</taxon>
    </lineage>
</organism>
<evidence type="ECO:0000256" key="13">
    <source>
        <dbReference type="SAM" id="Phobius"/>
    </source>
</evidence>
<evidence type="ECO:0000256" key="5">
    <source>
        <dbReference type="ARBA" id="ARBA00022735"/>
    </source>
</evidence>
<evidence type="ECO:0000256" key="2">
    <source>
        <dbReference type="ARBA" id="ARBA00022448"/>
    </source>
</evidence>
<dbReference type="PROSITE" id="PS50929">
    <property type="entry name" value="ABC_TM1F"/>
    <property type="match status" value="1"/>
</dbReference>
<feature type="domain" description="ABC transporter" evidence="14">
    <location>
        <begin position="613"/>
        <end position="844"/>
    </location>
</feature>
<dbReference type="Gene3D" id="1.20.1560.10">
    <property type="entry name" value="ABC transporter type 1, transmembrane domain"/>
    <property type="match status" value="1"/>
</dbReference>
<evidence type="ECO:0000256" key="9">
    <source>
        <dbReference type="ARBA" id="ARBA00023136"/>
    </source>
</evidence>
<accession>A0A6I2LAY5</accession>
<keyword evidence="8 13" id="KW-1133">Transmembrane helix</keyword>
<dbReference type="EMBL" id="WKJK01000047">
    <property type="protein sequence ID" value="MRW94912.1"/>
    <property type="molecule type" value="Genomic_DNA"/>
</dbReference>
<evidence type="ECO:0000313" key="16">
    <source>
        <dbReference type="EMBL" id="MRW94912.1"/>
    </source>
</evidence>
<dbReference type="PROSITE" id="PS00211">
    <property type="entry name" value="ABC_TRANSPORTER_1"/>
    <property type="match status" value="1"/>
</dbReference>
<keyword evidence="9 13" id="KW-0472">Membrane</keyword>
<feature type="transmembrane region" description="Helical" evidence="13">
    <location>
        <begin position="411"/>
        <end position="434"/>
    </location>
</feature>
<feature type="domain" description="ABC transmembrane type-1" evidence="15">
    <location>
        <begin position="302"/>
        <end position="581"/>
    </location>
</feature>
<feature type="transmembrane region" description="Helical" evidence="13">
    <location>
        <begin position="549"/>
        <end position="575"/>
    </location>
</feature>
<comment type="function">
    <text evidence="10">Involved in the export of calmodulin-sensitive adenylate cyclase-hemolysin (cyclolysin).</text>
</comment>
<keyword evidence="2" id="KW-0813">Transport</keyword>
<dbReference type="InterPro" id="IPR039421">
    <property type="entry name" value="Type_1_exporter"/>
</dbReference>
<evidence type="ECO:0000313" key="17">
    <source>
        <dbReference type="Proteomes" id="UP000433309"/>
    </source>
</evidence>
<dbReference type="RefSeq" id="WP_154383779.1">
    <property type="nucleotide sequence ID" value="NZ_WKJK01000047.1"/>
</dbReference>
<evidence type="ECO:0000256" key="6">
    <source>
        <dbReference type="ARBA" id="ARBA00022741"/>
    </source>
</evidence>
<dbReference type="PANTHER" id="PTHR24221:SF654">
    <property type="entry name" value="ATP-BINDING CASSETTE SUB-FAMILY B MEMBER 6"/>
    <property type="match status" value="1"/>
</dbReference>
<evidence type="ECO:0000259" key="15">
    <source>
        <dbReference type="PROSITE" id="PS50929"/>
    </source>
</evidence>
<dbReference type="FunFam" id="3.40.50.300:FF:000299">
    <property type="entry name" value="ABC transporter ATP-binding protein/permease"/>
    <property type="match status" value="1"/>
</dbReference>
<dbReference type="GO" id="GO:0034040">
    <property type="term" value="F:ATPase-coupled lipid transmembrane transporter activity"/>
    <property type="evidence" value="ECO:0007669"/>
    <property type="project" value="TreeGrafter"/>
</dbReference>
<reference evidence="16 17" key="1">
    <citation type="submission" date="2019-11" db="EMBL/GenBank/DDBJ databases">
        <title>Novel species isolated from a subtropical stream in China.</title>
        <authorList>
            <person name="Lu H."/>
        </authorList>
    </citation>
    <scope>NUCLEOTIDE SEQUENCE [LARGE SCALE GENOMIC DNA]</scope>
    <source>
        <strain evidence="16 17">FT80W</strain>
    </source>
</reference>
<dbReference type="SMART" id="SM00382">
    <property type="entry name" value="AAA"/>
    <property type="match status" value="1"/>
</dbReference>
<comment type="similarity">
    <text evidence="11">Belongs to the ABC transporter superfamily. Cyclolysin exporter (TC 3.A.1.109.2) family.</text>
</comment>
<dbReference type="GO" id="GO:0005886">
    <property type="term" value="C:plasma membrane"/>
    <property type="evidence" value="ECO:0007669"/>
    <property type="project" value="UniProtKB-SubCell"/>
</dbReference>
<dbReference type="AlphaFoldDB" id="A0A6I2LAY5"/>
<keyword evidence="5" id="KW-0204">Cytolysis</keyword>
<dbReference type="Proteomes" id="UP000433309">
    <property type="component" value="Unassembled WGS sequence"/>
</dbReference>
<dbReference type="SUPFAM" id="SSF90123">
    <property type="entry name" value="ABC transporter transmembrane region"/>
    <property type="match status" value="1"/>
</dbReference>
<protein>
    <recommendedName>
        <fullName evidence="12">Cyclolysin secretion/processing ATP-binding protein CyaB</fullName>
    </recommendedName>
</protein>
<comment type="caution">
    <text evidence="16">The sequence shown here is derived from an EMBL/GenBank/DDBJ whole genome shotgun (WGS) entry which is preliminary data.</text>
</comment>
<keyword evidence="5" id="KW-0354">Hemolysis</keyword>
<evidence type="ECO:0000256" key="7">
    <source>
        <dbReference type="ARBA" id="ARBA00022840"/>
    </source>
</evidence>
<evidence type="ECO:0000256" key="11">
    <source>
        <dbReference type="ARBA" id="ARBA00061173"/>
    </source>
</evidence>
<keyword evidence="17" id="KW-1185">Reference proteome</keyword>
<dbReference type="InterPro" id="IPR036640">
    <property type="entry name" value="ABC1_TM_sf"/>
</dbReference>
<evidence type="ECO:0000256" key="4">
    <source>
        <dbReference type="ARBA" id="ARBA00022692"/>
    </source>
</evidence>
<dbReference type="PANTHER" id="PTHR24221">
    <property type="entry name" value="ATP-BINDING CASSETTE SUB-FAMILY B"/>
    <property type="match status" value="1"/>
</dbReference>
<dbReference type="GO" id="GO:0031640">
    <property type="term" value="P:killing of cells of another organism"/>
    <property type="evidence" value="ECO:0007669"/>
    <property type="project" value="UniProtKB-KW"/>
</dbReference>
<feature type="transmembrane region" description="Helical" evidence="13">
    <location>
        <begin position="521"/>
        <end position="543"/>
    </location>
</feature>
<dbReference type="Pfam" id="PF00005">
    <property type="entry name" value="ABC_tran"/>
    <property type="match status" value="1"/>
</dbReference>
<keyword evidence="4 13" id="KW-0812">Transmembrane</keyword>
<dbReference type="InterPro" id="IPR003439">
    <property type="entry name" value="ABC_transporter-like_ATP-bd"/>
</dbReference>
<dbReference type="InterPro" id="IPR011527">
    <property type="entry name" value="ABC1_TM_dom"/>
</dbReference>
<dbReference type="GO" id="GO:0016887">
    <property type="term" value="F:ATP hydrolysis activity"/>
    <property type="evidence" value="ECO:0007669"/>
    <property type="project" value="InterPro"/>
</dbReference>
<proteinExistence type="inferred from homology"/>
<keyword evidence="7 16" id="KW-0067">ATP-binding</keyword>
<dbReference type="InterPro" id="IPR003593">
    <property type="entry name" value="AAA+_ATPase"/>
</dbReference>
<gene>
    <name evidence="16" type="ORF">GJ699_33690</name>
</gene>
<name>A0A6I2LAY5_9BURK</name>
<dbReference type="GO" id="GO:0005524">
    <property type="term" value="F:ATP binding"/>
    <property type="evidence" value="ECO:0007669"/>
    <property type="project" value="UniProtKB-KW"/>
</dbReference>
<keyword evidence="6" id="KW-0547">Nucleotide-binding</keyword>
<evidence type="ECO:0000256" key="10">
    <source>
        <dbReference type="ARBA" id="ARBA00055355"/>
    </source>
</evidence>
<feature type="transmembrane region" description="Helical" evidence="13">
    <location>
        <begin position="301"/>
        <end position="326"/>
    </location>
</feature>
<dbReference type="InterPro" id="IPR027417">
    <property type="entry name" value="P-loop_NTPase"/>
</dbReference>
<dbReference type="Pfam" id="PF00664">
    <property type="entry name" value="ABC_membrane"/>
    <property type="match status" value="1"/>
</dbReference>
<evidence type="ECO:0000259" key="14">
    <source>
        <dbReference type="PROSITE" id="PS50893"/>
    </source>
</evidence>
<evidence type="ECO:0000256" key="8">
    <source>
        <dbReference type="ARBA" id="ARBA00022989"/>
    </source>
</evidence>
<keyword evidence="3" id="KW-1003">Cell membrane</keyword>
<evidence type="ECO:0000256" key="3">
    <source>
        <dbReference type="ARBA" id="ARBA00022475"/>
    </source>
</evidence>
<dbReference type="InterPro" id="IPR017871">
    <property type="entry name" value="ABC_transporter-like_CS"/>
</dbReference>
<feature type="transmembrane region" description="Helical" evidence="13">
    <location>
        <begin position="440"/>
        <end position="460"/>
    </location>
</feature>
<evidence type="ECO:0000256" key="1">
    <source>
        <dbReference type="ARBA" id="ARBA00004651"/>
    </source>
</evidence>
<feature type="transmembrane region" description="Helical" evidence="13">
    <location>
        <begin position="338"/>
        <end position="359"/>
    </location>
</feature>
<dbReference type="GO" id="GO:0140359">
    <property type="term" value="F:ABC-type transporter activity"/>
    <property type="evidence" value="ECO:0007669"/>
    <property type="project" value="InterPro"/>
</dbReference>
<comment type="subcellular location">
    <subcellularLocation>
        <location evidence="1">Cell membrane</location>
        <topology evidence="1">Multi-pass membrane protein</topology>
    </subcellularLocation>
</comment>
<dbReference type="PROSITE" id="PS50893">
    <property type="entry name" value="ABC_TRANSPORTER_2"/>
    <property type="match status" value="1"/>
</dbReference>
<dbReference type="SUPFAM" id="SSF52540">
    <property type="entry name" value="P-loop containing nucleoside triphosphate hydrolases"/>
    <property type="match status" value="1"/>
</dbReference>